<evidence type="ECO:0000259" key="7">
    <source>
        <dbReference type="PROSITE" id="PS50109"/>
    </source>
</evidence>
<evidence type="ECO:0000313" key="10">
    <source>
        <dbReference type="Proteomes" id="UP001057580"/>
    </source>
</evidence>
<keyword evidence="5 9" id="KW-0418">Kinase</keyword>
<accession>A0A9E7R1Q9</accession>
<dbReference type="InterPro" id="IPR035965">
    <property type="entry name" value="PAS-like_dom_sf"/>
</dbReference>
<dbReference type="SUPFAM" id="SSF47384">
    <property type="entry name" value="Homodimeric domain of signal transducing histidine kinase"/>
    <property type="match status" value="1"/>
</dbReference>
<dbReference type="InterPro" id="IPR013656">
    <property type="entry name" value="PAS_4"/>
</dbReference>
<dbReference type="Gene3D" id="3.30.565.10">
    <property type="entry name" value="Histidine kinase-like ATPase, C-terminal domain"/>
    <property type="match status" value="1"/>
</dbReference>
<dbReference type="SUPFAM" id="SSF55785">
    <property type="entry name" value="PYP-like sensor domain (PAS domain)"/>
    <property type="match status" value="1"/>
</dbReference>
<dbReference type="InterPro" id="IPR004358">
    <property type="entry name" value="Sig_transdc_His_kin-like_C"/>
</dbReference>
<dbReference type="InterPro" id="IPR000014">
    <property type="entry name" value="PAS"/>
</dbReference>
<dbReference type="InterPro" id="IPR005467">
    <property type="entry name" value="His_kinase_dom"/>
</dbReference>
<dbReference type="Gene3D" id="1.10.287.130">
    <property type="match status" value="1"/>
</dbReference>
<dbReference type="InterPro" id="IPR036890">
    <property type="entry name" value="HATPase_C_sf"/>
</dbReference>
<dbReference type="PRINTS" id="PR00344">
    <property type="entry name" value="BCTRLSENSOR"/>
</dbReference>
<dbReference type="RefSeq" id="WP_260593134.1">
    <property type="nucleotide sequence ID" value="NZ_CP104003.1"/>
</dbReference>
<proteinExistence type="predicted"/>
<keyword evidence="6" id="KW-0902">Two-component regulatory system</keyword>
<feature type="domain" description="PAS" evidence="8">
    <location>
        <begin position="6"/>
        <end position="53"/>
    </location>
</feature>
<dbReference type="SMART" id="SM00387">
    <property type="entry name" value="HATPase_c"/>
    <property type="match status" value="1"/>
</dbReference>
<keyword evidence="4" id="KW-0808">Transferase</keyword>
<evidence type="ECO:0000259" key="8">
    <source>
        <dbReference type="PROSITE" id="PS50112"/>
    </source>
</evidence>
<sequence length="340" mass="36499">MAGESGSAFSEEMVEAVGVGVAIYGGDGRYRYVNDAYADLLGTDREALVGRALWDVNPSLERERFADYWASFADGETRTAETEHEFAGTCVPVTTVTTRRSIDGTPYHFGTIRDITERRARERELERQNERLDSFAGIVSHDLRNPLGVAKAYLDIAREERESAELDMVGSALDRMEILVGDLLTLARKGVAVEDPEPVSLRGVATAAWRSVDTGEAAFEATTDRLLLASESRLQQLLENLYRNAVEHGSADGSLTVRVGPLEAGADAGAGFYVADDGPGIPAEDRDAVFAAGETTHEDGTGFGLAIVKGIAEAHGWTVELTESAAGGARFEFTGVAFEG</sequence>
<dbReference type="InterPro" id="IPR003661">
    <property type="entry name" value="HisK_dim/P_dom"/>
</dbReference>
<dbReference type="GeneID" id="74944503"/>
<dbReference type="InterPro" id="IPR036097">
    <property type="entry name" value="HisK_dim/P_sf"/>
</dbReference>
<dbReference type="GO" id="GO:0000155">
    <property type="term" value="F:phosphorelay sensor kinase activity"/>
    <property type="evidence" value="ECO:0007669"/>
    <property type="project" value="InterPro"/>
</dbReference>
<keyword evidence="10" id="KW-1185">Reference proteome</keyword>
<dbReference type="AlphaFoldDB" id="A0A9E7R1Q9"/>
<feature type="domain" description="Histidine kinase" evidence="7">
    <location>
        <begin position="138"/>
        <end position="334"/>
    </location>
</feature>
<evidence type="ECO:0000256" key="2">
    <source>
        <dbReference type="ARBA" id="ARBA00012438"/>
    </source>
</evidence>
<dbReference type="EMBL" id="CP104003">
    <property type="protein sequence ID" value="UWM54140.1"/>
    <property type="molecule type" value="Genomic_DNA"/>
</dbReference>
<dbReference type="SMART" id="SM00091">
    <property type="entry name" value="PAS"/>
    <property type="match status" value="1"/>
</dbReference>
<name>A0A9E7R1Q9_9EURY</name>
<keyword evidence="3" id="KW-0597">Phosphoprotein</keyword>
<dbReference type="Pfam" id="PF00512">
    <property type="entry name" value="HisKA"/>
    <property type="match status" value="1"/>
</dbReference>
<dbReference type="Pfam" id="PF08448">
    <property type="entry name" value="PAS_4"/>
    <property type="match status" value="1"/>
</dbReference>
<dbReference type="KEGG" id="ssai:N0B31_18735"/>
<dbReference type="Proteomes" id="UP001057580">
    <property type="component" value="Chromosome"/>
</dbReference>
<dbReference type="InterPro" id="IPR003594">
    <property type="entry name" value="HATPase_dom"/>
</dbReference>
<dbReference type="PROSITE" id="PS50112">
    <property type="entry name" value="PAS"/>
    <property type="match status" value="1"/>
</dbReference>
<dbReference type="CDD" id="cd00130">
    <property type="entry name" value="PAS"/>
    <property type="match status" value="1"/>
</dbReference>
<evidence type="ECO:0000256" key="1">
    <source>
        <dbReference type="ARBA" id="ARBA00000085"/>
    </source>
</evidence>
<dbReference type="EC" id="2.7.13.3" evidence="2"/>
<reference evidence="9" key="1">
    <citation type="submission" date="2022-09" db="EMBL/GenBank/DDBJ databases">
        <title>Diverse halophilic archaea isolated from saline environments.</title>
        <authorList>
            <person name="Cui H.-L."/>
        </authorList>
    </citation>
    <scope>NUCLEOTIDE SEQUENCE</scope>
    <source>
        <strain evidence="9">ZS-35-S2</strain>
    </source>
</reference>
<dbReference type="PROSITE" id="PS50109">
    <property type="entry name" value="HIS_KIN"/>
    <property type="match status" value="1"/>
</dbReference>
<dbReference type="Pfam" id="PF02518">
    <property type="entry name" value="HATPase_c"/>
    <property type="match status" value="1"/>
</dbReference>
<organism evidence="9 10">
    <name type="scientific">Salinirubellus salinus</name>
    <dbReference type="NCBI Taxonomy" id="1364945"/>
    <lineage>
        <taxon>Archaea</taxon>
        <taxon>Methanobacteriati</taxon>
        <taxon>Methanobacteriota</taxon>
        <taxon>Stenosarchaea group</taxon>
        <taxon>Halobacteria</taxon>
        <taxon>Halobacteriales</taxon>
        <taxon>Natronomonadaceae</taxon>
        <taxon>Salinirubellus</taxon>
    </lineage>
</organism>
<dbReference type="PANTHER" id="PTHR43711">
    <property type="entry name" value="TWO-COMPONENT HISTIDINE KINASE"/>
    <property type="match status" value="1"/>
</dbReference>
<evidence type="ECO:0000256" key="5">
    <source>
        <dbReference type="ARBA" id="ARBA00022777"/>
    </source>
</evidence>
<dbReference type="Gene3D" id="3.30.450.20">
    <property type="entry name" value="PAS domain"/>
    <property type="match status" value="1"/>
</dbReference>
<evidence type="ECO:0000313" key="9">
    <source>
        <dbReference type="EMBL" id="UWM54140.1"/>
    </source>
</evidence>
<dbReference type="PANTHER" id="PTHR43711:SF1">
    <property type="entry name" value="HISTIDINE KINASE 1"/>
    <property type="match status" value="1"/>
</dbReference>
<evidence type="ECO:0000256" key="3">
    <source>
        <dbReference type="ARBA" id="ARBA00022553"/>
    </source>
</evidence>
<dbReference type="CDD" id="cd00075">
    <property type="entry name" value="HATPase"/>
    <property type="match status" value="1"/>
</dbReference>
<evidence type="ECO:0000256" key="6">
    <source>
        <dbReference type="ARBA" id="ARBA00023012"/>
    </source>
</evidence>
<gene>
    <name evidence="9" type="ORF">N0B31_18735</name>
</gene>
<comment type="catalytic activity">
    <reaction evidence="1">
        <text>ATP + protein L-histidine = ADP + protein N-phospho-L-histidine.</text>
        <dbReference type="EC" id="2.7.13.3"/>
    </reaction>
</comment>
<dbReference type="InterPro" id="IPR050736">
    <property type="entry name" value="Sensor_HK_Regulatory"/>
</dbReference>
<dbReference type="NCBIfam" id="TIGR00229">
    <property type="entry name" value="sensory_box"/>
    <property type="match status" value="1"/>
</dbReference>
<dbReference type="CDD" id="cd00082">
    <property type="entry name" value="HisKA"/>
    <property type="match status" value="1"/>
</dbReference>
<protein>
    <recommendedName>
        <fullName evidence="2">histidine kinase</fullName>
        <ecNumber evidence="2">2.7.13.3</ecNumber>
    </recommendedName>
</protein>
<evidence type="ECO:0000256" key="4">
    <source>
        <dbReference type="ARBA" id="ARBA00022679"/>
    </source>
</evidence>
<dbReference type="SMART" id="SM00388">
    <property type="entry name" value="HisKA"/>
    <property type="match status" value="1"/>
</dbReference>
<dbReference type="SUPFAM" id="SSF55874">
    <property type="entry name" value="ATPase domain of HSP90 chaperone/DNA topoisomerase II/histidine kinase"/>
    <property type="match status" value="1"/>
</dbReference>